<dbReference type="CDD" id="cd06580">
    <property type="entry name" value="TM_PBP1_transp_TpRbsC_like"/>
    <property type="match status" value="1"/>
</dbReference>
<feature type="transmembrane region" description="Helical" evidence="6">
    <location>
        <begin position="112"/>
        <end position="131"/>
    </location>
</feature>
<keyword evidence="4 6" id="KW-1133">Transmembrane helix</keyword>
<sequence length="364" mass="38963">MSQAAVPAWVNTGLMPALNILTAFAVTALVFVAIGVNPWEAAQIMLYGAFGYEEGLGYTLYYTTNFIFTGLAVAVAFHAGLFNIGGEGQAYIGGLGAGLLCLGLDPYLPGWLLIPLAIVASAAFGAFWGFIPGYLQAKRGSHIVITTIMFNFLASALMVYLMVNILIIPGQMSPVSRELAEHAWIPFIHDILGGLGVEFESSPLNASFFLALLCCVGVWFLIWRTRWGYELRAVGSNSVAAVYAGIKPARVIIWVMCLSGALAGLVGVNEILGVQHRLMLGFNAGYGFAGIAVALMGRNHPVGIILASLLFGALYQGGAELAFEMPDITRDIVVMIQGLVILFCGALEFMYRGWLSKAFSRKAA</sequence>
<evidence type="ECO:0000256" key="3">
    <source>
        <dbReference type="ARBA" id="ARBA00022692"/>
    </source>
</evidence>
<gene>
    <name evidence="7" type="ORF">ACFFLH_02855</name>
</gene>
<feature type="transmembrane region" description="Helical" evidence="6">
    <location>
        <begin position="60"/>
        <end position="81"/>
    </location>
</feature>
<feature type="transmembrane region" description="Helical" evidence="6">
    <location>
        <begin position="278"/>
        <end position="295"/>
    </location>
</feature>
<keyword evidence="2" id="KW-1003">Cell membrane</keyword>
<name>A0ABV5Z7X9_9GAMM</name>
<comment type="caution">
    <text evidence="7">The sequence shown here is derived from an EMBL/GenBank/DDBJ whole genome shotgun (WGS) entry which is preliminary data.</text>
</comment>
<proteinExistence type="predicted"/>
<accession>A0ABV5Z7X9</accession>
<keyword evidence="8" id="KW-1185">Reference proteome</keyword>
<feature type="transmembrane region" description="Helical" evidence="6">
    <location>
        <begin position="143"/>
        <end position="168"/>
    </location>
</feature>
<feature type="transmembrane region" description="Helical" evidence="6">
    <location>
        <begin position="251"/>
        <end position="272"/>
    </location>
</feature>
<dbReference type="Proteomes" id="UP001589628">
    <property type="component" value="Unassembled WGS sequence"/>
</dbReference>
<evidence type="ECO:0000256" key="5">
    <source>
        <dbReference type="ARBA" id="ARBA00023136"/>
    </source>
</evidence>
<dbReference type="RefSeq" id="WP_027313073.1">
    <property type="nucleotide sequence ID" value="NZ_JAUESS010000009.1"/>
</dbReference>
<dbReference type="EMBL" id="JBHLZN010000001">
    <property type="protein sequence ID" value="MFB9885355.1"/>
    <property type="molecule type" value="Genomic_DNA"/>
</dbReference>
<dbReference type="Pfam" id="PF02653">
    <property type="entry name" value="BPD_transp_2"/>
    <property type="match status" value="1"/>
</dbReference>
<feature type="transmembrane region" description="Helical" evidence="6">
    <location>
        <begin position="302"/>
        <end position="319"/>
    </location>
</feature>
<dbReference type="PANTHER" id="PTHR47089:SF1">
    <property type="entry name" value="GUANOSINE ABC TRANSPORTER PERMEASE PROTEIN NUPP"/>
    <property type="match status" value="1"/>
</dbReference>
<keyword evidence="3 6" id="KW-0812">Transmembrane</keyword>
<feature type="transmembrane region" description="Helical" evidence="6">
    <location>
        <begin position="20"/>
        <end position="39"/>
    </location>
</feature>
<keyword evidence="5 6" id="KW-0472">Membrane</keyword>
<evidence type="ECO:0000256" key="6">
    <source>
        <dbReference type="SAM" id="Phobius"/>
    </source>
</evidence>
<evidence type="ECO:0000313" key="8">
    <source>
        <dbReference type="Proteomes" id="UP001589628"/>
    </source>
</evidence>
<evidence type="ECO:0000256" key="2">
    <source>
        <dbReference type="ARBA" id="ARBA00022475"/>
    </source>
</evidence>
<evidence type="ECO:0000256" key="4">
    <source>
        <dbReference type="ARBA" id="ARBA00022989"/>
    </source>
</evidence>
<feature type="transmembrane region" description="Helical" evidence="6">
    <location>
        <begin position="204"/>
        <end position="223"/>
    </location>
</feature>
<evidence type="ECO:0000256" key="1">
    <source>
        <dbReference type="ARBA" id="ARBA00004429"/>
    </source>
</evidence>
<dbReference type="PANTHER" id="PTHR47089">
    <property type="entry name" value="ABC TRANSPORTER, PERMEASE PROTEIN"/>
    <property type="match status" value="1"/>
</dbReference>
<evidence type="ECO:0000313" key="7">
    <source>
        <dbReference type="EMBL" id="MFB9885355.1"/>
    </source>
</evidence>
<dbReference type="InterPro" id="IPR001851">
    <property type="entry name" value="ABC_transp_permease"/>
</dbReference>
<organism evidence="7 8">
    <name type="scientific">Balneatrix alpica</name>
    <dbReference type="NCBI Taxonomy" id="75684"/>
    <lineage>
        <taxon>Bacteria</taxon>
        <taxon>Pseudomonadati</taxon>
        <taxon>Pseudomonadota</taxon>
        <taxon>Gammaproteobacteria</taxon>
        <taxon>Oceanospirillales</taxon>
        <taxon>Balneatrichaceae</taxon>
        <taxon>Balneatrix</taxon>
    </lineage>
</organism>
<protein>
    <submittedName>
        <fullName evidence="7">ABC transporter permease</fullName>
    </submittedName>
</protein>
<reference evidence="7 8" key="1">
    <citation type="submission" date="2024-09" db="EMBL/GenBank/DDBJ databases">
        <authorList>
            <person name="Sun Q."/>
            <person name="Mori K."/>
        </authorList>
    </citation>
    <scope>NUCLEOTIDE SEQUENCE [LARGE SCALE GENOMIC DNA]</scope>
    <source>
        <strain evidence="7 8">ATCC 51285</strain>
    </source>
</reference>
<comment type="subcellular location">
    <subcellularLocation>
        <location evidence="1">Cell inner membrane</location>
        <topology evidence="1">Multi-pass membrane protein</topology>
    </subcellularLocation>
</comment>
<feature type="transmembrane region" description="Helical" evidence="6">
    <location>
        <begin position="331"/>
        <end position="351"/>
    </location>
</feature>